<dbReference type="InterPro" id="IPR051601">
    <property type="entry name" value="Serine_prot/Carboxylest_S33"/>
</dbReference>
<dbReference type="PANTHER" id="PTHR43248:SF30">
    <property type="entry name" value="AB HYDROLASE-1 DOMAIN-CONTAINING PROTEIN"/>
    <property type="match status" value="1"/>
</dbReference>
<sequence>MIVPIDYHKPTGKSITLGMARIKSTSNGTAPLGTLLLNFGGPGGPAASIVQEAAHGQQIFSDELMANYDIVGLDPRGVGTSNPVQCDPSIWNERVKRFPTSKQEFDALVAHNKALGASCAKLTGNLINHLDTSHVVEDFELFRRAINNGGLNFLAFSYGTQIAIQYAEKYPQNINRFVLDGVVDHSLPETTTMTAEPETYEASLSQFFVWANSSADSALRGQDVAALFDKLVENATKSPILAPSCNGACFPTVTDEDILINTQSLLAGPRISETWPQLATFLSEAAHGNATGLSFPIVTGSRGSGYSGYSFVAIGCQDWLHTSTSFADVLEKMRIGTAMFPHTRGLAEMYYIQVSCIGWPAPTSNPQHQLEKKARTAPPMLLVNSMYDAEASIVWATGVHKQLEKSVLVTRRGSGHTSYLNGVDGRTREVEEAFLIRGELPAVGTVLDD</sequence>
<gene>
    <name evidence="5" type="ORF">K505DRAFT_272751</name>
</gene>
<evidence type="ECO:0000313" key="6">
    <source>
        <dbReference type="Proteomes" id="UP000799757"/>
    </source>
</evidence>
<dbReference type="OrthoDB" id="425534at2759"/>
<proteinExistence type="inferred from homology"/>
<dbReference type="AlphaFoldDB" id="A0A6A6XJG1"/>
<dbReference type="GO" id="GO:0016787">
    <property type="term" value="F:hydrolase activity"/>
    <property type="evidence" value="ECO:0007669"/>
    <property type="project" value="UniProtKB-KW"/>
</dbReference>
<comment type="similarity">
    <text evidence="1">Belongs to the peptidase S33 family.</text>
</comment>
<dbReference type="InterPro" id="IPR000073">
    <property type="entry name" value="AB_hydrolase_1"/>
</dbReference>
<dbReference type="EMBL" id="MU001850">
    <property type="protein sequence ID" value="KAF2795717.1"/>
    <property type="molecule type" value="Genomic_DNA"/>
</dbReference>
<dbReference type="Proteomes" id="UP000799757">
    <property type="component" value="Unassembled WGS sequence"/>
</dbReference>
<evidence type="ECO:0000256" key="2">
    <source>
        <dbReference type="ARBA" id="ARBA00022801"/>
    </source>
</evidence>
<dbReference type="InterPro" id="IPR013595">
    <property type="entry name" value="Pept_S33_TAP-like_C"/>
</dbReference>
<dbReference type="Pfam" id="PF00561">
    <property type="entry name" value="Abhydrolase_1"/>
    <property type="match status" value="1"/>
</dbReference>
<feature type="domain" description="Peptidase S33 tripeptidyl aminopeptidase-like C-terminal" evidence="4">
    <location>
        <begin position="349"/>
        <end position="445"/>
    </location>
</feature>
<keyword evidence="6" id="KW-1185">Reference proteome</keyword>
<dbReference type="SUPFAM" id="SSF53474">
    <property type="entry name" value="alpha/beta-Hydrolases"/>
    <property type="match status" value="1"/>
</dbReference>
<evidence type="ECO:0000259" key="3">
    <source>
        <dbReference type="Pfam" id="PF00561"/>
    </source>
</evidence>
<dbReference type="PANTHER" id="PTHR43248">
    <property type="entry name" value="2-SUCCINYL-6-HYDROXY-2,4-CYCLOHEXADIENE-1-CARBOXYLATE SYNTHASE"/>
    <property type="match status" value="1"/>
</dbReference>
<organism evidence="5 6">
    <name type="scientific">Melanomma pulvis-pyrius CBS 109.77</name>
    <dbReference type="NCBI Taxonomy" id="1314802"/>
    <lineage>
        <taxon>Eukaryota</taxon>
        <taxon>Fungi</taxon>
        <taxon>Dikarya</taxon>
        <taxon>Ascomycota</taxon>
        <taxon>Pezizomycotina</taxon>
        <taxon>Dothideomycetes</taxon>
        <taxon>Pleosporomycetidae</taxon>
        <taxon>Pleosporales</taxon>
        <taxon>Melanommataceae</taxon>
        <taxon>Melanomma</taxon>
    </lineage>
</organism>
<evidence type="ECO:0000256" key="1">
    <source>
        <dbReference type="ARBA" id="ARBA00010088"/>
    </source>
</evidence>
<dbReference type="Gene3D" id="3.40.50.1820">
    <property type="entry name" value="alpha/beta hydrolase"/>
    <property type="match status" value="1"/>
</dbReference>
<protein>
    <submittedName>
        <fullName evidence="5">Alpha/beta-hydrolase</fullName>
    </submittedName>
</protein>
<evidence type="ECO:0000313" key="5">
    <source>
        <dbReference type="EMBL" id="KAF2795717.1"/>
    </source>
</evidence>
<reference evidence="5" key="1">
    <citation type="journal article" date="2020" name="Stud. Mycol.">
        <title>101 Dothideomycetes genomes: a test case for predicting lifestyles and emergence of pathogens.</title>
        <authorList>
            <person name="Haridas S."/>
            <person name="Albert R."/>
            <person name="Binder M."/>
            <person name="Bloem J."/>
            <person name="Labutti K."/>
            <person name="Salamov A."/>
            <person name="Andreopoulos B."/>
            <person name="Baker S."/>
            <person name="Barry K."/>
            <person name="Bills G."/>
            <person name="Bluhm B."/>
            <person name="Cannon C."/>
            <person name="Castanera R."/>
            <person name="Culley D."/>
            <person name="Daum C."/>
            <person name="Ezra D."/>
            <person name="Gonzalez J."/>
            <person name="Henrissat B."/>
            <person name="Kuo A."/>
            <person name="Liang C."/>
            <person name="Lipzen A."/>
            <person name="Lutzoni F."/>
            <person name="Magnuson J."/>
            <person name="Mondo S."/>
            <person name="Nolan M."/>
            <person name="Ohm R."/>
            <person name="Pangilinan J."/>
            <person name="Park H.-J."/>
            <person name="Ramirez L."/>
            <person name="Alfaro M."/>
            <person name="Sun H."/>
            <person name="Tritt A."/>
            <person name="Yoshinaga Y."/>
            <person name="Zwiers L.-H."/>
            <person name="Turgeon B."/>
            <person name="Goodwin S."/>
            <person name="Spatafora J."/>
            <person name="Crous P."/>
            <person name="Grigoriev I."/>
        </authorList>
    </citation>
    <scope>NUCLEOTIDE SEQUENCE</scope>
    <source>
        <strain evidence="5">CBS 109.77</strain>
    </source>
</reference>
<accession>A0A6A6XJG1</accession>
<evidence type="ECO:0000259" key="4">
    <source>
        <dbReference type="Pfam" id="PF08386"/>
    </source>
</evidence>
<dbReference type="Pfam" id="PF08386">
    <property type="entry name" value="Abhydrolase_4"/>
    <property type="match status" value="1"/>
</dbReference>
<dbReference type="InterPro" id="IPR029058">
    <property type="entry name" value="AB_hydrolase_fold"/>
</dbReference>
<name>A0A6A6XJG1_9PLEO</name>
<keyword evidence="2 5" id="KW-0378">Hydrolase</keyword>
<feature type="domain" description="AB hydrolase-1" evidence="3">
    <location>
        <begin position="60"/>
        <end position="189"/>
    </location>
</feature>